<dbReference type="EMBL" id="JAMXLR010000006">
    <property type="protein sequence ID" value="MCO6042623.1"/>
    <property type="molecule type" value="Genomic_DNA"/>
</dbReference>
<dbReference type="InterPro" id="IPR038299">
    <property type="entry name" value="DAO_C_sf"/>
</dbReference>
<dbReference type="InterPro" id="IPR036188">
    <property type="entry name" value="FAD/NAD-bd_sf"/>
</dbReference>
<evidence type="ECO:0000256" key="2">
    <source>
        <dbReference type="ARBA" id="ARBA00007330"/>
    </source>
</evidence>
<dbReference type="InterPro" id="IPR006076">
    <property type="entry name" value="FAD-dep_OxRdtase"/>
</dbReference>
<dbReference type="GO" id="GO:0009331">
    <property type="term" value="C:glycerol-3-phosphate dehydrogenase (FAD) complex"/>
    <property type="evidence" value="ECO:0007669"/>
    <property type="project" value="UniProtKB-UniRule"/>
</dbReference>
<feature type="domain" description="Alpha-glycerophosphate oxidase C-terminal" evidence="9">
    <location>
        <begin position="419"/>
        <end position="492"/>
    </location>
</feature>
<evidence type="ECO:0000256" key="4">
    <source>
        <dbReference type="ARBA" id="ARBA00022798"/>
    </source>
</evidence>
<comment type="similarity">
    <text evidence="2 7">Belongs to the FAD-dependent glycerol-3-phosphate dehydrogenase family.</text>
</comment>
<feature type="domain" description="FAD dependent oxidoreductase" evidence="8">
    <location>
        <begin position="26"/>
        <end position="381"/>
    </location>
</feature>
<keyword evidence="11" id="KW-1185">Reference proteome</keyword>
<evidence type="ECO:0000259" key="8">
    <source>
        <dbReference type="Pfam" id="PF01266"/>
    </source>
</evidence>
<gene>
    <name evidence="10" type="ORF">NG895_01765</name>
</gene>
<evidence type="ECO:0000256" key="7">
    <source>
        <dbReference type="RuleBase" id="RU361217"/>
    </source>
</evidence>
<dbReference type="GO" id="GO:0006071">
    <property type="term" value="P:glycerol metabolic process"/>
    <property type="evidence" value="ECO:0007669"/>
    <property type="project" value="UniProtKB-KW"/>
</dbReference>
<comment type="caution">
    <text evidence="10">The sequence shown here is derived from an EMBL/GenBank/DDBJ whole genome shotgun (WGS) entry which is preliminary data.</text>
</comment>
<name>A0A9X2F6Q2_9BACT</name>
<evidence type="ECO:0000256" key="6">
    <source>
        <dbReference type="ARBA" id="ARBA00023002"/>
    </source>
</evidence>
<dbReference type="GO" id="GO:0046168">
    <property type="term" value="P:glycerol-3-phosphate catabolic process"/>
    <property type="evidence" value="ECO:0007669"/>
    <property type="project" value="TreeGrafter"/>
</dbReference>
<dbReference type="PANTHER" id="PTHR11985">
    <property type="entry name" value="GLYCEROL-3-PHOSPHATE DEHYDROGENASE"/>
    <property type="match status" value="1"/>
</dbReference>
<dbReference type="RefSeq" id="WP_252850721.1">
    <property type="nucleotide sequence ID" value="NZ_JAMXLR010000006.1"/>
</dbReference>
<reference evidence="10" key="1">
    <citation type="submission" date="2022-06" db="EMBL/GenBank/DDBJ databases">
        <title>Aeoliella straminimaris, a novel planctomycete from sediments.</title>
        <authorList>
            <person name="Vitorino I.R."/>
            <person name="Lage O.M."/>
        </authorList>
    </citation>
    <scope>NUCLEOTIDE SEQUENCE</scope>
    <source>
        <strain evidence="10">ICT_H6.2</strain>
    </source>
</reference>
<dbReference type="AlphaFoldDB" id="A0A9X2F6Q2"/>
<keyword evidence="6 7" id="KW-0560">Oxidoreductase</keyword>
<dbReference type="PROSITE" id="PS00977">
    <property type="entry name" value="FAD_G3PDH_1"/>
    <property type="match status" value="1"/>
</dbReference>
<dbReference type="Gene3D" id="1.10.8.870">
    <property type="entry name" value="Alpha-glycerophosphate oxidase, cap domain"/>
    <property type="match status" value="1"/>
</dbReference>
<evidence type="ECO:0000256" key="1">
    <source>
        <dbReference type="ARBA" id="ARBA00001974"/>
    </source>
</evidence>
<dbReference type="Gene3D" id="3.30.9.10">
    <property type="entry name" value="D-Amino Acid Oxidase, subunit A, domain 2"/>
    <property type="match status" value="1"/>
</dbReference>
<protein>
    <recommendedName>
        <fullName evidence="7">Glycerol-3-phosphate dehydrogenase</fullName>
        <ecNumber evidence="7">1.1.5.3</ecNumber>
    </recommendedName>
</protein>
<evidence type="ECO:0000313" key="11">
    <source>
        <dbReference type="Proteomes" id="UP001155241"/>
    </source>
</evidence>
<sequence>MSALPPNPDYSRQTQIDILARGDAFDMAVVGGGATGVGIALDAASRGFRVALCERYDFGKGTSSRSTKLVHGGVRYLQQGNVSLVREALHERGLLLKNAPQLVYPLPTIVPVYATWEVPYYWSGLKTYDLLAGSLNIGRSGYLSPSATRAALPTIKTSGLKGGIRYFDAGFDDTRLLVSMVETAIDEGAICVNYMNVDRLQHIDDRVSGLVARDTLSGVEYEVSARVVVNATGPFSDHLRQLDDSSRKARIQPSQGTHIVLDRRFLPGDSAMIVPKTSDGRVIFAIPWNGATLVGTTDTPLESTPIEPVPQEEEIDFLITTVSDYLSENPTRGDIRSIFAGIRPLVASGEETTSKLARDHVIEVTESGMISVMGGKWTTYRRMAQDAVDRAIEVAGLPKLACRTESLALRPQDKQAISDLAHHDPTLAEPLDPSLPYSAGEALWAIRNEMAVTVEDVLARRTRALLLNAAAARRAAPRVAKMIASEFGFDDAWIASQLEEFNELVELHLPQASAQG</sequence>
<keyword evidence="3 7" id="KW-0285">Flavoprotein</keyword>
<dbReference type="Gene3D" id="3.50.50.60">
    <property type="entry name" value="FAD/NAD(P)-binding domain"/>
    <property type="match status" value="1"/>
</dbReference>
<organism evidence="10 11">
    <name type="scientific">Aeoliella straminimaris</name>
    <dbReference type="NCBI Taxonomy" id="2954799"/>
    <lineage>
        <taxon>Bacteria</taxon>
        <taxon>Pseudomonadati</taxon>
        <taxon>Planctomycetota</taxon>
        <taxon>Planctomycetia</taxon>
        <taxon>Pirellulales</taxon>
        <taxon>Lacipirellulaceae</taxon>
        <taxon>Aeoliella</taxon>
    </lineage>
</organism>
<dbReference type="Pfam" id="PF01266">
    <property type="entry name" value="DAO"/>
    <property type="match status" value="1"/>
</dbReference>
<comment type="cofactor">
    <cofactor evidence="1 7">
        <name>FAD</name>
        <dbReference type="ChEBI" id="CHEBI:57692"/>
    </cofactor>
</comment>
<evidence type="ECO:0000256" key="3">
    <source>
        <dbReference type="ARBA" id="ARBA00022630"/>
    </source>
</evidence>
<dbReference type="PRINTS" id="PR01001">
    <property type="entry name" value="FADG3PDH"/>
</dbReference>
<dbReference type="PROSITE" id="PS00978">
    <property type="entry name" value="FAD_G3PDH_2"/>
    <property type="match status" value="1"/>
</dbReference>
<keyword evidence="4" id="KW-0319">Glycerol metabolism</keyword>
<dbReference type="InterPro" id="IPR031656">
    <property type="entry name" value="DAO_C"/>
</dbReference>
<dbReference type="Pfam" id="PF16901">
    <property type="entry name" value="DAO_C"/>
    <property type="match status" value="1"/>
</dbReference>
<dbReference type="Proteomes" id="UP001155241">
    <property type="component" value="Unassembled WGS sequence"/>
</dbReference>
<proteinExistence type="inferred from homology"/>
<dbReference type="EC" id="1.1.5.3" evidence="7"/>
<evidence type="ECO:0000313" key="10">
    <source>
        <dbReference type="EMBL" id="MCO6042623.1"/>
    </source>
</evidence>
<keyword evidence="5" id="KW-0274">FAD</keyword>
<dbReference type="InterPro" id="IPR000447">
    <property type="entry name" value="G3P_DH_FAD-dep"/>
</dbReference>
<dbReference type="GO" id="GO:0004368">
    <property type="term" value="F:glycerol-3-phosphate dehydrogenase (quinone) activity"/>
    <property type="evidence" value="ECO:0007669"/>
    <property type="project" value="UniProtKB-EC"/>
</dbReference>
<accession>A0A9X2F6Q2</accession>
<evidence type="ECO:0000256" key="5">
    <source>
        <dbReference type="ARBA" id="ARBA00022827"/>
    </source>
</evidence>
<dbReference type="SUPFAM" id="SSF51905">
    <property type="entry name" value="FAD/NAD(P)-binding domain"/>
    <property type="match status" value="1"/>
</dbReference>
<comment type="catalytic activity">
    <reaction evidence="7">
        <text>a quinone + sn-glycerol 3-phosphate = dihydroxyacetone phosphate + a quinol</text>
        <dbReference type="Rhea" id="RHEA:18977"/>
        <dbReference type="ChEBI" id="CHEBI:24646"/>
        <dbReference type="ChEBI" id="CHEBI:57597"/>
        <dbReference type="ChEBI" id="CHEBI:57642"/>
        <dbReference type="ChEBI" id="CHEBI:132124"/>
        <dbReference type="EC" id="1.1.5.3"/>
    </reaction>
</comment>
<evidence type="ECO:0000259" key="9">
    <source>
        <dbReference type="Pfam" id="PF16901"/>
    </source>
</evidence>
<dbReference type="PANTHER" id="PTHR11985:SF35">
    <property type="entry name" value="ANAEROBIC GLYCEROL-3-PHOSPHATE DEHYDROGENASE SUBUNIT A"/>
    <property type="match status" value="1"/>
</dbReference>